<accession>M1MM08</accession>
<keyword evidence="2" id="KW-1185">Reference proteome</keyword>
<dbReference type="PATRIC" id="fig|931276.5.peg.5280"/>
<name>M1MM08_9CLOT</name>
<dbReference type="eggNOG" id="ENOG503298M">
    <property type="taxonomic scope" value="Bacteria"/>
</dbReference>
<dbReference type="KEGG" id="csr:Cspa_c52290"/>
<dbReference type="HOGENOM" id="CLU_1472791_0_0_9"/>
<dbReference type="EMBL" id="CP004121">
    <property type="protein sequence ID" value="AGF58974.1"/>
    <property type="molecule type" value="Genomic_DNA"/>
</dbReference>
<organism evidence="1 2">
    <name type="scientific">Clostridium saccharoperbutylacetonicum N1-4(HMT)</name>
    <dbReference type="NCBI Taxonomy" id="931276"/>
    <lineage>
        <taxon>Bacteria</taxon>
        <taxon>Bacillati</taxon>
        <taxon>Bacillota</taxon>
        <taxon>Clostridia</taxon>
        <taxon>Eubacteriales</taxon>
        <taxon>Clostridiaceae</taxon>
        <taxon>Clostridium</taxon>
    </lineage>
</organism>
<gene>
    <name evidence="1" type="ORF">Cspa_c52290</name>
</gene>
<dbReference type="STRING" id="36745.CLSAP_49780"/>
<reference evidence="1 2" key="1">
    <citation type="submission" date="2013-02" db="EMBL/GenBank/DDBJ databases">
        <title>Genome sequence of Clostridium saccharoperbutylacetonicum N1-4(HMT).</title>
        <authorList>
            <person name="Poehlein A."/>
            <person name="Daniel R."/>
        </authorList>
    </citation>
    <scope>NUCLEOTIDE SEQUENCE [LARGE SCALE GENOMIC DNA]</scope>
    <source>
        <strain evidence="2">N1-4(HMT)</strain>
    </source>
</reference>
<proteinExistence type="predicted"/>
<dbReference type="Proteomes" id="UP000011728">
    <property type="component" value="Chromosome"/>
</dbReference>
<evidence type="ECO:0000313" key="2">
    <source>
        <dbReference type="Proteomes" id="UP000011728"/>
    </source>
</evidence>
<sequence length="148" mass="17515">MSAYRSAYEEYYRNINNESKGKNDIKKYSIFRKKSVSSDNSKYGFNFKNRDKIVEYLMKRIIKEVTGATIILIFFTGLKYIQTDQIKEMHTKCKHALNYNINYTDCVNTINEIKIGNIKGTDLKLEYIKTQAYKFMEYIKTSSTMQNQ</sequence>
<evidence type="ECO:0000313" key="1">
    <source>
        <dbReference type="EMBL" id="AGF58974.1"/>
    </source>
</evidence>
<dbReference type="RefSeq" id="WP_015395282.1">
    <property type="nucleotide sequence ID" value="NC_020291.1"/>
</dbReference>
<protein>
    <submittedName>
        <fullName evidence="1">Uncharacterized protein</fullName>
    </submittedName>
</protein>
<dbReference type="AlphaFoldDB" id="M1MM08"/>